<evidence type="ECO:0000313" key="2">
    <source>
        <dbReference type="Proteomes" id="UP000828048"/>
    </source>
</evidence>
<organism evidence="1 2">
    <name type="scientific">Vaccinium darrowii</name>
    <dbReference type="NCBI Taxonomy" id="229202"/>
    <lineage>
        <taxon>Eukaryota</taxon>
        <taxon>Viridiplantae</taxon>
        <taxon>Streptophyta</taxon>
        <taxon>Embryophyta</taxon>
        <taxon>Tracheophyta</taxon>
        <taxon>Spermatophyta</taxon>
        <taxon>Magnoliopsida</taxon>
        <taxon>eudicotyledons</taxon>
        <taxon>Gunneridae</taxon>
        <taxon>Pentapetalae</taxon>
        <taxon>asterids</taxon>
        <taxon>Ericales</taxon>
        <taxon>Ericaceae</taxon>
        <taxon>Vaccinioideae</taxon>
        <taxon>Vaccinieae</taxon>
        <taxon>Vaccinium</taxon>
    </lineage>
</organism>
<keyword evidence="2" id="KW-1185">Reference proteome</keyword>
<reference evidence="1 2" key="1">
    <citation type="journal article" date="2021" name="Hortic Res">
        <title>High-quality reference genome and annotation aids understanding of berry development for evergreen blueberry (Vaccinium darrowii).</title>
        <authorList>
            <person name="Yu J."/>
            <person name="Hulse-Kemp A.M."/>
            <person name="Babiker E."/>
            <person name="Staton M."/>
        </authorList>
    </citation>
    <scope>NUCLEOTIDE SEQUENCE [LARGE SCALE GENOMIC DNA]</scope>
    <source>
        <strain evidence="2">cv. NJ 8807/NJ 8810</strain>
        <tissue evidence="1">Young leaf</tissue>
    </source>
</reference>
<proteinExistence type="predicted"/>
<dbReference type="EMBL" id="CM037155">
    <property type="protein sequence ID" value="KAH7848139.1"/>
    <property type="molecule type" value="Genomic_DNA"/>
</dbReference>
<accession>A0ACB7Y3M3</accession>
<protein>
    <submittedName>
        <fullName evidence="1">Uncharacterized protein</fullName>
    </submittedName>
</protein>
<dbReference type="Proteomes" id="UP000828048">
    <property type="component" value="Chromosome 5"/>
</dbReference>
<evidence type="ECO:0000313" key="1">
    <source>
        <dbReference type="EMBL" id="KAH7848139.1"/>
    </source>
</evidence>
<gene>
    <name evidence="1" type="ORF">Vadar_034158</name>
</gene>
<name>A0ACB7Y3M3_9ERIC</name>
<comment type="caution">
    <text evidence="1">The sequence shown here is derived from an EMBL/GenBank/DDBJ whole genome shotgun (WGS) entry which is preliminary data.</text>
</comment>
<sequence>MKGQSRGGSHKNSRKMVKAKGVPKKTKEKGGSSKKGEIREVLGREFWFQAPFFGGMDRFWQMASDFRGVGKSPPNPLLGVPEAVIGDELDPTDVYRFGIERGDYPFSNIAWKSHVQSPRAYELWAEEILDDPTFAGILESAQVSLAICTSMRANITRDRNWLEVMLSRWCPTTHTFVATWGESTPTLEDVCYLWNLNLMGEVNPALPLAPEQEKIVEALRKAKSVAMTLRTGYKSGEEEYFGPVHCEKSRGKNSFSGWILYWYRDLSNAREDEPLHGSKGEGFRKSGYLAAFLTLWLSLHVFPGPPEGGVDPNLFGIAAILSTGKSVPLAPLFLGTLYKRLDLIVPAARLSKGRYDICTYVHTGFLGMFFYERFVSCAPLPNEFETGQNECRASRWVNGATEDGGTHILRVRGGLASVIDDESAFLPRPYVEDVEGIEPFGIYSKETTTVSMGAVKADRKSHVVLNMLIPGGLPCYVGGIFGEVSYNPMRVARQFGLDQGAPRILPSVEGTDVWRRYLTGEWNKDPEIAQAVAVFPGKQRVGHSTAAWREFWKKNLGTFSDFVSTAPDYLCLEKIDANSKGQNLCAPSASLGSSRDKWAYSTFKNDDVLAMVDELSSGARAKDGKVLKKLPFADSPLAKRKRVSNDSGTSVQGFRKGGQMGRIFGDVGEGLDIPFDDLGDVGMVSEGPSGGGFASNPSRQHGIGKQLRYIPAPSSTELLMDNEDDESLEDDDSANNCSIESDGSELESEVGERMECVVGREKSGNNELERGSTVGVVLASKEVVRPEDIDSSSSRVDGGESAPLMGTSVAQPSKNLDSAAPTTSKIPFGFAAFGTPSSIGVRVAGDLVSSALGGGRGGLATPCGSISEVVTDNPVEEMDGKYIVIRRDDGSVELKEGGESVLVKLEYFDSLKDPYRQQVLYIFRLHPSTFASLGALSPMERKFVLLEFGVYLECLDDLMLSAACVEDFALLHKKLISLQNNGLGVQWLFDRNDHLVAQLEAAQWSAKVEQLEASLGTAVGTVAHLEEKLEKAKAEVAHLEENLGEAKAAVVSLEKEKANCVEKHTAASKFANLDFDLSGSASQGLRG</sequence>